<evidence type="ECO:0000313" key="1">
    <source>
        <dbReference type="EMBL" id="KAK5613637.1"/>
    </source>
</evidence>
<gene>
    <name evidence="1" type="ORF">CRENBAI_018496</name>
</gene>
<dbReference type="Proteomes" id="UP001311232">
    <property type="component" value="Unassembled WGS sequence"/>
</dbReference>
<proteinExistence type="predicted"/>
<evidence type="ECO:0008006" key="3">
    <source>
        <dbReference type="Google" id="ProtNLM"/>
    </source>
</evidence>
<organism evidence="1 2">
    <name type="scientific">Crenichthys baileyi</name>
    <name type="common">White River springfish</name>
    <dbReference type="NCBI Taxonomy" id="28760"/>
    <lineage>
        <taxon>Eukaryota</taxon>
        <taxon>Metazoa</taxon>
        <taxon>Chordata</taxon>
        <taxon>Craniata</taxon>
        <taxon>Vertebrata</taxon>
        <taxon>Euteleostomi</taxon>
        <taxon>Actinopterygii</taxon>
        <taxon>Neopterygii</taxon>
        <taxon>Teleostei</taxon>
        <taxon>Neoteleostei</taxon>
        <taxon>Acanthomorphata</taxon>
        <taxon>Ovalentaria</taxon>
        <taxon>Atherinomorphae</taxon>
        <taxon>Cyprinodontiformes</taxon>
        <taxon>Goodeidae</taxon>
        <taxon>Crenichthys</taxon>
    </lineage>
</organism>
<dbReference type="AlphaFoldDB" id="A0AAV9RY19"/>
<name>A0AAV9RY19_9TELE</name>
<protein>
    <recommendedName>
        <fullName evidence="3">Secreted protein</fullName>
    </recommendedName>
</protein>
<evidence type="ECO:0000313" key="2">
    <source>
        <dbReference type="Proteomes" id="UP001311232"/>
    </source>
</evidence>
<sequence>MLPYVALAPGLVPGCGPSLVGEVVEHVLSLHWGGWGEAWGGWWARPNHPVGECLSLMDRWPGAAGIGRMVGQAGGWCGGVAACGVWVGGGLWGFCPLFWVCSLAFGSAER</sequence>
<reference evidence="1 2" key="1">
    <citation type="submission" date="2021-06" db="EMBL/GenBank/DDBJ databases">
        <authorList>
            <person name="Palmer J.M."/>
        </authorList>
    </citation>
    <scope>NUCLEOTIDE SEQUENCE [LARGE SCALE GENOMIC DNA]</scope>
    <source>
        <strain evidence="1 2">MEX-2019</strain>
        <tissue evidence="1">Muscle</tissue>
    </source>
</reference>
<accession>A0AAV9RY19</accession>
<dbReference type="EMBL" id="JAHHUM010001198">
    <property type="protein sequence ID" value="KAK5613637.1"/>
    <property type="molecule type" value="Genomic_DNA"/>
</dbReference>
<keyword evidence="2" id="KW-1185">Reference proteome</keyword>
<comment type="caution">
    <text evidence="1">The sequence shown here is derived from an EMBL/GenBank/DDBJ whole genome shotgun (WGS) entry which is preliminary data.</text>
</comment>